<keyword evidence="1" id="KW-0472">Membrane</keyword>
<organism evidence="2 3">
    <name type="scientific">Mariniphaga anaerophila</name>
    <dbReference type="NCBI Taxonomy" id="1484053"/>
    <lineage>
        <taxon>Bacteria</taxon>
        <taxon>Pseudomonadati</taxon>
        <taxon>Bacteroidota</taxon>
        <taxon>Bacteroidia</taxon>
        <taxon>Marinilabiliales</taxon>
        <taxon>Prolixibacteraceae</taxon>
        <taxon>Mariniphaga</taxon>
    </lineage>
</organism>
<name>A0A1M4TSK3_9BACT</name>
<dbReference type="EMBL" id="FQUM01000001">
    <property type="protein sequence ID" value="SHE47423.1"/>
    <property type="molecule type" value="Genomic_DNA"/>
</dbReference>
<keyword evidence="1" id="KW-0812">Transmembrane</keyword>
<evidence type="ECO:0000313" key="3">
    <source>
        <dbReference type="Proteomes" id="UP000184164"/>
    </source>
</evidence>
<evidence type="ECO:0000313" key="2">
    <source>
        <dbReference type="EMBL" id="SHE47423.1"/>
    </source>
</evidence>
<proteinExistence type="predicted"/>
<protein>
    <submittedName>
        <fullName evidence="2">Uncharacterized protein</fullName>
    </submittedName>
</protein>
<reference evidence="2 3" key="1">
    <citation type="submission" date="2016-11" db="EMBL/GenBank/DDBJ databases">
        <authorList>
            <person name="Jaros S."/>
            <person name="Januszkiewicz K."/>
            <person name="Wedrychowicz H."/>
        </authorList>
    </citation>
    <scope>NUCLEOTIDE SEQUENCE [LARGE SCALE GENOMIC DNA]</scope>
    <source>
        <strain evidence="2 3">DSM 26910</strain>
    </source>
</reference>
<dbReference type="AlphaFoldDB" id="A0A1M4TSK3"/>
<keyword evidence="3" id="KW-1185">Reference proteome</keyword>
<accession>A0A1M4TSK3</accession>
<evidence type="ECO:0000256" key="1">
    <source>
        <dbReference type="SAM" id="Phobius"/>
    </source>
</evidence>
<dbReference type="STRING" id="1484053.SAMN05444274_101452"/>
<feature type="transmembrane region" description="Helical" evidence="1">
    <location>
        <begin position="53"/>
        <end position="73"/>
    </location>
</feature>
<keyword evidence="1" id="KW-1133">Transmembrane helix</keyword>
<sequence length="76" mass="8874">MPGFFMGENIGINFFNFYETGGKKPKNAGFFEKENCFWYNQDSIWLKKAGNHFVIVAGGKFMLLSFFYAFVFLNLF</sequence>
<dbReference type="Proteomes" id="UP000184164">
    <property type="component" value="Unassembled WGS sequence"/>
</dbReference>
<gene>
    <name evidence="2" type="ORF">SAMN05444274_101452</name>
</gene>